<comment type="caution">
    <text evidence="1">The sequence shown here is derived from an EMBL/GenBank/DDBJ whole genome shotgun (WGS) entry which is preliminary data.</text>
</comment>
<dbReference type="RefSeq" id="WP_322133106.1">
    <property type="nucleotide sequence ID" value="NZ_CP085036.1"/>
</dbReference>
<organism evidence="1 2">
    <name type="scientific">Antiquaquibacter oligotrophicus</name>
    <dbReference type="NCBI Taxonomy" id="2880260"/>
    <lineage>
        <taxon>Bacteria</taxon>
        <taxon>Bacillati</taxon>
        <taxon>Actinomycetota</taxon>
        <taxon>Actinomycetes</taxon>
        <taxon>Micrococcales</taxon>
        <taxon>Microbacteriaceae</taxon>
        <taxon>Antiquaquibacter</taxon>
    </lineage>
</organism>
<evidence type="ECO:0000313" key="2">
    <source>
        <dbReference type="Proteomes" id="UP001160142"/>
    </source>
</evidence>
<accession>A0ABT6KNP9</accession>
<name>A0ABT6KNP9_9MICO</name>
<reference evidence="1 2" key="1">
    <citation type="submission" date="2023-04" db="EMBL/GenBank/DDBJ databases">
        <title>Genome Encyclopedia of Bacteria and Archaea VI: Functional Genomics of Type Strains.</title>
        <authorList>
            <person name="Whitman W."/>
        </authorList>
    </citation>
    <scope>NUCLEOTIDE SEQUENCE [LARGE SCALE GENOMIC DNA]</scope>
    <source>
        <strain evidence="1 2">SG_E_30_P1</strain>
    </source>
</reference>
<sequence>MSVQIFTELLPKGLRAEAWASLGRGTPEWEFSRSNRPPMSARAKAQALHDGVSEMVVSALAGGDRAEQFTSGMVNGVHYLQLVEPIKELKRDNRLEEALTLCYAVIEGAEASASRERLEPAPWHTEQAAIIHRMLGQHDREVAVLERWVEACPADRRPGSRINERLEKLRG</sequence>
<keyword evidence="2" id="KW-1185">Reference proteome</keyword>
<protein>
    <submittedName>
        <fullName evidence="1">Uncharacterized protein</fullName>
    </submittedName>
</protein>
<dbReference type="Proteomes" id="UP001160142">
    <property type="component" value="Unassembled WGS sequence"/>
</dbReference>
<proteinExistence type="predicted"/>
<evidence type="ECO:0000313" key="1">
    <source>
        <dbReference type="EMBL" id="MDH6180767.1"/>
    </source>
</evidence>
<gene>
    <name evidence="1" type="ORF">M2152_000949</name>
</gene>
<dbReference type="EMBL" id="JARXVQ010000001">
    <property type="protein sequence ID" value="MDH6180767.1"/>
    <property type="molecule type" value="Genomic_DNA"/>
</dbReference>